<keyword evidence="2" id="KW-0732">Signal</keyword>
<proteinExistence type="predicted"/>
<accession>A0ABX7NIU5</accession>
<keyword evidence="1 4" id="KW-0378">Hydrolase</keyword>
<feature type="signal peptide" evidence="2">
    <location>
        <begin position="1"/>
        <end position="21"/>
    </location>
</feature>
<dbReference type="SUPFAM" id="SSF52499">
    <property type="entry name" value="Isochorismatase-like hydrolases"/>
    <property type="match status" value="1"/>
</dbReference>
<feature type="domain" description="Isochorismatase-like" evidence="3">
    <location>
        <begin position="44"/>
        <end position="216"/>
    </location>
</feature>
<dbReference type="InterPro" id="IPR036380">
    <property type="entry name" value="Isochorismatase-like_sf"/>
</dbReference>
<dbReference type="PANTHER" id="PTHR43540">
    <property type="entry name" value="PEROXYUREIDOACRYLATE/UREIDOACRYLATE AMIDOHYDROLASE-RELATED"/>
    <property type="match status" value="1"/>
</dbReference>
<name>A0ABX7NIU5_9BACT</name>
<protein>
    <submittedName>
        <fullName evidence="4">Cysteine hydrolase</fullName>
    </submittedName>
</protein>
<dbReference type="RefSeq" id="WP_206720349.1">
    <property type="nucleotide sequence ID" value="NZ_CP071090.1"/>
</dbReference>
<organism evidence="4 5">
    <name type="scientific">Pyxidicoccus parkwayensis</name>
    <dbReference type="NCBI Taxonomy" id="2813578"/>
    <lineage>
        <taxon>Bacteria</taxon>
        <taxon>Pseudomonadati</taxon>
        <taxon>Myxococcota</taxon>
        <taxon>Myxococcia</taxon>
        <taxon>Myxococcales</taxon>
        <taxon>Cystobacterineae</taxon>
        <taxon>Myxococcaceae</taxon>
        <taxon>Pyxidicoccus</taxon>
    </lineage>
</organism>
<dbReference type="InterPro" id="IPR000868">
    <property type="entry name" value="Isochorismatase-like_dom"/>
</dbReference>
<reference evidence="4 5" key="1">
    <citation type="submission" date="2021-02" db="EMBL/GenBank/DDBJ databases">
        <title>De Novo genome assembly of isolated myxobacteria.</title>
        <authorList>
            <person name="Stevens D.C."/>
        </authorList>
    </citation>
    <scope>NUCLEOTIDE SEQUENCE [LARGE SCALE GENOMIC DNA]</scope>
    <source>
        <strain evidence="5">SCPEA02</strain>
    </source>
</reference>
<dbReference type="CDD" id="cd01014">
    <property type="entry name" value="nicotinamidase_related"/>
    <property type="match status" value="1"/>
</dbReference>
<dbReference type="InterPro" id="IPR050272">
    <property type="entry name" value="Isochorismatase-like_hydrls"/>
</dbReference>
<evidence type="ECO:0000259" key="3">
    <source>
        <dbReference type="Pfam" id="PF00857"/>
    </source>
</evidence>
<dbReference type="EMBL" id="CP071090">
    <property type="protein sequence ID" value="QSQ18761.1"/>
    <property type="molecule type" value="Genomic_DNA"/>
</dbReference>
<dbReference type="Pfam" id="PF00857">
    <property type="entry name" value="Isochorismatase"/>
    <property type="match status" value="1"/>
</dbReference>
<feature type="chain" id="PRO_5046208793" evidence="2">
    <location>
        <begin position="22"/>
        <end position="230"/>
    </location>
</feature>
<keyword evidence="5" id="KW-1185">Reference proteome</keyword>
<gene>
    <name evidence="4" type="ORF">JY651_25720</name>
</gene>
<evidence type="ECO:0000313" key="4">
    <source>
        <dbReference type="EMBL" id="QSQ18761.1"/>
    </source>
</evidence>
<evidence type="ECO:0000256" key="2">
    <source>
        <dbReference type="SAM" id="SignalP"/>
    </source>
</evidence>
<dbReference type="GO" id="GO:0016787">
    <property type="term" value="F:hydrolase activity"/>
    <property type="evidence" value="ECO:0007669"/>
    <property type="project" value="UniProtKB-KW"/>
</dbReference>
<evidence type="ECO:0000256" key="1">
    <source>
        <dbReference type="ARBA" id="ARBA00022801"/>
    </source>
</evidence>
<dbReference type="Gene3D" id="3.40.50.850">
    <property type="entry name" value="Isochorismatase-like"/>
    <property type="match status" value="1"/>
</dbReference>
<dbReference type="Proteomes" id="UP000662747">
    <property type="component" value="Chromosome"/>
</dbReference>
<evidence type="ECO:0000313" key="5">
    <source>
        <dbReference type="Proteomes" id="UP000662747"/>
    </source>
</evidence>
<sequence length="230" mass="23836">MNAHALRLLSVLSLFTGAANAPPATTLRERYGLKPPTAIDPHRTALVLVDFQEEFFSGGLPLEDAPAAVANAQRLLSWARASGLHVVHVHNVAAKGSPLFAEGSPGAAVRPEVAPLPSEEVVIKKIAGGFSRTDLHERLKALGVETIIVSGLMTHLAVDTTVRDGLVLGYRVLLPSDASATRDLPGAAGGAPISARALHAASLAALADRFADVLPTRAIVALPVQASGVQ</sequence>